<sequence>MSHKTASSIYTPAELSAHKYFKRITRNRKSRWWCSLCSKPEQAAVANFDCRGAKRHEDGRHHQEALERDNQPAPAVEPWVDLNSWGMATDAANASWGAAAQQTKGSGWGAQAAGDDWGASPSAWDAAPKAGPSKPRKVRKSATPFADLRTYEDRTTLNLRDEARRKYDVRVWLKTCVLADGGVWVDTEEDVEPPAPEIWWDVEQRNDNNWARTPTNPSVDLVPHGDVASDEQEYPASEARRSARTQDIEMDVGSHFSEPHPFVQRIADDEGWDPATTRHRNEFYTLPTKEKVAHINEMIRLLATDMRAWA</sequence>
<accession>A0A165IYS5</accession>
<dbReference type="AlphaFoldDB" id="A0A165IYS5"/>
<keyword evidence="3" id="KW-1185">Reference proteome</keyword>
<dbReference type="Proteomes" id="UP000077266">
    <property type="component" value="Unassembled WGS sequence"/>
</dbReference>
<reference evidence="2 3" key="1">
    <citation type="journal article" date="2016" name="Mol. Biol. Evol.">
        <title>Comparative Genomics of Early-Diverging Mushroom-Forming Fungi Provides Insights into the Origins of Lignocellulose Decay Capabilities.</title>
        <authorList>
            <person name="Nagy L.G."/>
            <person name="Riley R."/>
            <person name="Tritt A."/>
            <person name="Adam C."/>
            <person name="Daum C."/>
            <person name="Floudas D."/>
            <person name="Sun H."/>
            <person name="Yadav J.S."/>
            <person name="Pangilinan J."/>
            <person name="Larsson K.H."/>
            <person name="Matsuura K."/>
            <person name="Barry K."/>
            <person name="Labutti K."/>
            <person name="Kuo R."/>
            <person name="Ohm R.A."/>
            <person name="Bhattacharya S.S."/>
            <person name="Shirouzu T."/>
            <person name="Yoshinaga Y."/>
            <person name="Martin F.M."/>
            <person name="Grigoriev I.V."/>
            <person name="Hibbett D.S."/>
        </authorList>
    </citation>
    <scope>NUCLEOTIDE SEQUENCE [LARGE SCALE GENOMIC DNA]</scope>
    <source>
        <strain evidence="2 3">HHB12029</strain>
    </source>
</reference>
<feature type="compositionally biased region" description="Low complexity" evidence="1">
    <location>
        <begin position="109"/>
        <end position="120"/>
    </location>
</feature>
<dbReference type="InParanoid" id="A0A165IYS5"/>
<gene>
    <name evidence="2" type="ORF">EXIGLDRAFT_737512</name>
</gene>
<evidence type="ECO:0000313" key="3">
    <source>
        <dbReference type="Proteomes" id="UP000077266"/>
    </source>
</evidence>
<protein>
    <submittedName>
        <fullName evidence="2">Uncharacterized protein</fullName>
    </submittedName>
</protein>
<evidence type="ECO:0000313" key="2">
    <source>
        <dbReference type="EMBL" id="KZV94072.1"/>
    </source>
</evidence>
<evidence type="ECO:0000256" key="1">
    <source>
        <dbReference type="SAM" id="MobiDB-lite"/>
    </source>
</evidence>
<organism evidence="2 3">
    <name type="scientific">Exidia glandulosa HHB12029</name>
    <dbReference type="NCBI Taxonomy" id="1314781"/>
    <lineage>
        <taxon>Eukaryota</taxon>
        <taxon>Fungi</taxon>
        <taxon>Dikarya</taxon>
        <taxon>Basidiomycota</taxon>
        <taxon>Agaricomycotina</taxon>
        <taxon>Agaricomycetes</taxon>
        <taxon>Auriculariales</taxon>
        <taxon>Exidiaceae</taxon>
        <taxon>Exidia</taxon>
    </lineage>
</organism>
<dbReference type="OrthoDB" id="3264109at2759"/>
<proteinExistence type="predicted"/>
<feature type="region of interest" description="Disordered" evidence="1">
    <location>
        <begin position="95"/>
        <end position="142"/>
    </location>
</feature>
<dbReference type="EMBL" id="KV425979">
    <property type="protein sequence ID" value="KZV94072.1"/>
    <property type="molecule type" value="Genomic_DNA"/>
</dbReference>
<feature type="compositionally biased region" description="Polar residues" evidence="1">
    <location>
        <begin position="209"/>
        <end position="218"/>
    </location>
</feature>
<feature type="region of interest" description="Disordered" evidence="1">
    <location>
        <begin position="209"/>
        <end position="243"/>
    </location>
</feature>
<name>A0A165IYS5_EXIGL</name>